<dbReference type="PANTHER" id="PTHR21562">
    <property type="entry name" value="NOTUM-RELATED"/>
    <property type="match status" value="1"/>
</dbReference>
<dbReference type="GO" id="GO:0016787">
    <property type="term" value="F:hydrolase activity"/>
    <property type="evidence" value="ECO:0007669"/>
    <property type="project" value="UniProtKB-KW"/>
</dbReference>
<keyword evidence="5" id="KW-0961">Cell wall biogenesis/degradation</keyword>
<dbReference type="InterPro" id="IPR004963">
    <property type="entry name" value="PAE/NOTUM"/>
</dbReference>
<keyword evidence="4 5" id="KW-0134">Cell wall</keyword>
<dbReference type="AlphaFoldDB" id="A0A4Y7KSE9"/>
<comment type="subcellular location">
    <subcellularLocation>
        <location evidence="2 5">Secreted</location>
        <location evidence="2 5">Cell wall</location>
    </subcellularLocation>
</comment>
<keyword evidence="5" id="KW-0378">Hydrolase</keyword>
<evidence type="ECO:0000256" key="1">
    <source>
        <dbReference type="ARBA" id="ARBA00003534"/>
    </source>
</evidence>
<dbReference type="PANTHER" id="PTHR21562:SF83">
    <property type="entry name" value="PECTIN ACETYLESTERASE 4"/>
    <property type="match status" value="1"/>
</dbReference>
<comment type="function">
    <text evidence="1 5">Hydrolyzes acetyl esters in homogalacturonan regions of pectin. In type I primary cell wall, galacturonic acid residues of pectin can be acetylated at the O-2 and O-3 positions. Decreasing the degree of acetylation of pectin gels in vitro alters their physical properties.</text>
</comment>
<proteinExistence type="inferred from homology"/>
<dbReference type="GO" id="GO:0071555">
    <property type="term" value="P:cell wall organization"/>
    <property type="evidence" value="ECO:0007669"/>
    <property type="project" value="UniProtKB-KW"/>
</dbReference>
<dbReference type="Pfam" id="PF03283">
    <property type="entry name" value="PAE"/>
    <property type="match status" value="1"/>
</dbReference>
<evidence type="ECO:0000313" key="6">
    <source>
        <dbReference type="EMBL" id="RZC75776.1"/>
    </source>
</evidence>
<protein>
    <recommendedName>
        <fullName evidence="5">Pectin acetylesterase</fullName>
        <ecNumber evidence="5">3.1.1.-</ecNumber>
    </recommendedName>
</protein>
<reference evidence="6 7" key="1">
    <citation type="journal article" date="2018" name="Science">
        <title>The opium poppy genome and morphinan production.</title>
        <authorList>
            <person name="Guo L."/>
            <person name="Winzer T."/>
            <person name="Yang X."/>
            <person name="Li Y."/>
            <person name="Ning Z."/>
            <person name="He Z."/>
            <person name="Teodor R."/>
            <person name="Lu Y."/>
            <person name="Bowser T.A."/>
            <person name="Graham I.A."/>
            <person name="Ye K."/>
        </authorList>
    </citation>
    <scope>NUCLEOTIDE SEQUENCE [LARGE SCALE GENOMIC DNA]</scope>
    <source>
        <strain evidence="7">cv. HN1</strain>
        <tissue evidence="6">Leaves</tissue>
    </source>
</reference>
<keyword evidence="7" id="KW-1185">Reference proteome</keyword>
<gene>
    <name evidence="6" type="ORF">C5167_000112</name>
</gene>
<accession>A0A4Y7KSE9</accession>
<evidence type="ECO:0000313" key="7">
    <source>
        <dbReference type="Proteomes" id="UP000316621"/>
    </source>
</evidence>
<name>A0A4Y7KSE9_PAPSO</name>
<dbReference type="STRING" id="3469.A0A4Y7KSE9"/>
<dbReference type="Gramene" id="RZC75776">
    <property type="protein sequence ID" value="RZC75776"/>
    <property type="gene ID" value="C5167_000112"/>
</dbReference>
<evidence type="ECO:0000256" key="2">
    <source>
        <dbReference type="ARBA" id="ARBA00004191"/>
    </source>
</evidence>
<dbReference type="Proteomes" id="UP000316621">
    <property type="component" value="Chromosome 9"/>
</dbReference>
<keyword evidence="5" id="KW-0964">Secreted</keyword>
<dbReference type="EC" id="3.1.1.-" evidence="5"/>
<comment type="similarity">
    <text evidence="3 5">Belongs to the pectinacetylesterase family.</text>
</comment>
<evidence type="ECO:0000256" key="3">
    <source>
        <dbReference type="ARBA" id="ARBA00005784"/>
    </source>
</evidence>
<sequence length="440" mass="48562">MGKLASSFANRRTNDIIKNGVRLLVVIGIMYTAETADAVNFDLSLGLFQYPNPDADSKLIEVTKLVNASQTGAVCLDGSVPAIHFSEGFESGTDNWLIHLEGGGQCSSLEECAGRTTNETGSSNFMTPMGFAGILSRNKSRNPEFYNWNRVKVRYCDGAFFAGSASGENEASKAKGLFFRGQLIWDVVMTELLGLGMANAKQAFLTGCSAGGLATLLHCDSFAELFTPGKVNVKCLSDAGFFIDEKDFSGANKVESVYHDVVTLQGMEANLNKECISQLKPSPESQCLFPQNFINNIKTPVFLVNPIYDAVQMSLFYIPPSLLNDWYPACAFNYANCTKALIKELQDFAGFRGSMLKALSQYQGKKDMGMFIDPCFAHCQTDTDKWHLRSPKINDKTIAEAVGDWYFNRKTVQYIDDRALSANPTCNNKVYESKLERLLH</sequence>
<dbReference type="EMBL" id="CM010723">
    <property type="protein sequence ID" value="RZC75776.1"/>
    <property type="molecule type" value="Genomic_DNA"/>
</dbReference>
<evidence type="ECO:0000256" key="4">
    <source>
        <dbReference type="ARBA" id="ARBA00022512"/>
    </source>
</evidence>
<dbReference type="OrthoDB" id="2015280at2759"/>
<evidence type="ECO:0000256" key="5">
    <source>
        <dbReference type="RuleBase" id="RU363114"/>
    </source>
</evidence>
<organism evidence="6 7">
    <name type="scientific">Papaver somniferum</name>
    <name type="common">Opium poppy</name>
    <dbReference type="NCBI Taxonomy" id="3469"/>
    <lineage>
        <taxon>Eukaryota</taxon>
        <taxon>Viridiplantae</taxon>
        <taxon>Streptophyta</taxon>
        <taxon>Embryophyta</taxon>
        <taxon>Tracheophyta</taxon>
        <taxon>Spermatophyta</taxon>
        <taxon>Magnoliopsida</taxon>
        <taxon>Ranunculales</taxon>
        <taxon>Papaveraceae</taxon>
        <taxon>Papaveroideae</taxon>
        <taxon>Papaver</taxon>
    </lineage>
</organism>